<dbReference type="SUPFAM" id="SSF81606">
    <property type="entry name" value="PP2C-like"/>
    <property type="match status" value="1"/>
</dbReference>
<evidence type="ECO:0000313" key="6">
    <source>
        <dbReference type="EMBL" id="KAJ5179047.1"/>
    </source>
</evidence>
<accession>A0A9W9LW67</accession>
<dbReference type="InterPro" id="IPR036457">
    <property type="entry name" value="PPM-type-like_dom_sf"/>
</dbReference>
<sequence length="298" mass="32769">MFQKTAMSTSDAIVAQGGRESQEDRCTILLPEEFPSSSDKHRLAFFAVYDGHGSELVSEHASQTLHHLLAKRPEFERGEYALAIKGALKDEDSLLLERFKYESAEPAISGSTVAVGFVNLTTGELIVSNLGDSHVILAERDPRTEHPYHIRRLTEAHKPEAPRERQRIEDAGGTVVMRGGIPRLGSLNMSRALGDLQYKQPVNESNSARARPTGDFVSNDPFISRRTLRRDRRYLLVIASDGVTDRIDDTALVQHVMKQAMRGHGAREMAQSLASSSASHAHSDNASCIVVLLDGQGS</sequence>
<dbReference type="EMBL" id="JAPQKO010000002">
    <property type="protein sequence ID" value="KAJ5179047.1"/>
    <property type="molecule type" value="Genomic_DNA"/>
</dbReference>
<dbReference type="PROSITE" id="PS01032">
    <property type="entry name" value="PPM_1"/>
    <property type="match status" value="1"/>
</dbReference>
<dbReference type="Gene3D" id="3.60.40.10">
    <property type="entry name" value="PPM-type phosphatase domain"/>
    <property type="match status" value="1"/>
</dbReference>
<dbReference type="GO" id="GO:0004722">
    <property type="term" value="F:protein serine/threonine phosphatase activity"/>
    <property type="evidence" value="ECO:0007669"/>
    <property type="project" value="InterPro"/>
</dbReference>
<gene>
    <name evidence="6" type="ORF">N7492_002257</name>
</gene>
<comment type="similarity">
    <text evidence="4">Belongs to the PP2C family.</text>
</comment>
<dbReference type="Proteomes" id="UP001146351">
    <property type="component" value="Unassembled WGS sequence"/>
</dbReference>
<reference evidence="6" key="1">
    <citation type="submission" date="2022-11" db="EMBL/GenBank/DDBJ databases">
        <authorList>
            <person name="Petersen C."/>
        </authorList>
    </citation>
    <scope>NUCLEOTIDE SEQUENCE</scope>
    <source>
        <strain evidence="6">IBT 21917</strain>
    </source>
</reference>
<reference evidence="6" key="2">
    <citation type="journal article" date="2023" name="IMA Fungus">
        <title>Comparative genomic study of the Penicillium genus elucidates a diverse pangenome and 15 lateral gene transfer events.</title>
        <authorList>
            <person name="Petersen C."/>
            <person name="Sorensen T."/>
            <person name="Nielsen M.R."/>
            <person name="Sondergaard T.E."/>
            <person name="Sorensen J.L."/>
            <person name="Fitzpatrick D.A."/>
            <person name="Frisvad J.C."/>
            <person name="Nielsen K.L."/>
        </authorList>
    </citation>
    <scope>NUCLEOTIDE SEQUENCE</scope>
    <source>
        <strain evidence="6">IBT 21917</strain>
    </source>
</reference>
<keyword evidence="3 4" id="KW-0904">Protein phosphatase</keyword>
<organism evidence="6 7">
    <name type="scientific">Penicillium capsulatum</name>
    <dbReference type="NCBI Taxonomy" id="69766"/>
    <lineage>
        <taxon>Eukaryota</taxon>
        <taxon>Fungi</taxon>
        <taxon>Dikarya</taxon>
        <taxon>Ascomycota</taxon>
        <taxon>Pezizomycotina</taxon>
        <taxon>Eurotiomycetes</taxon>
        <taxon>Eurotiomycetidae</taxon>
        <taxon>Eurotiales</taxon>
        <taxon>Aspergillaceae</taxon>
        <taxon>Penicillium</taxon>
    </lineage>
</organism>
<dbReference type="InterPro" id="IPR000222">
    <property type="entry name" value="PP2C_BS"/>
</dbReference>
<feature type="domain" description="PPM-type phosphatase" evidence="5">
    <location>
        <begin position="9"/>
        <end position="293"/>
    </location>
</feature>
<dbReference type="CDD" id="cd00143">
    <property type="entry name" value="PP2Cc"/>
    <property type="match status" value="1"/>
</dbReference>
<evidence type="ECO:0000256" key="3">
    <source>
        <dbReference type="ARBA" id="ARBA00022912"/>
    </source>
</evidence>
<evidence type="ECO:0000313" key="7">
    <source>
        <dbReference type="Proteomes" id="UP001146351"/>
    </source>
</evidence>
<dbReference type="InterPro" id="IPR001932">
    <property type="entry name" value="PPM-type_phosphatase-like_dom"/>
</dbReference>
<proteinExistence type="inferred from homology"/>
<dbReference type="AlphaFoldDB" id="A0A9W9LW67"/>
<dbReference type="Pfam" id="PF00481">
    <property type="entry name" value="PP2C"/>
    <property type="match status" value="1"/>
</dbReference>
<dbReference type="GO" id="GO:0046872">
    <property type="term" value="F:metal ion binding"/>
    <property type="evidence" value="ECO:0007669"/>
    <property type="project" value="UniProtKB-KW"/>
</dbReference>
<keyword evidence="2 4" id="KW-0378">Hydrolase</keyword>
<dbReference type="OrthoDB" id="659at2759"/>
<evidence type="ECO:0000256" key="1">
    <source>
        <dbReference type="ARBA" id="ARBA00022723"/>
    </source>
</evidence>
<dbReference type="PANTHER" id="PTHR47992">
    <property type="entry name" value="PROTEIN PHOSPHATASE"/>
    <property type="match status" value="1"/>
</dbReference>
<dbReference type="SMART" id="SM00332">
    <property type="entry name" value="PP2Cc"/>
    <property type="match status" value="1"/>
</dbReference>
<keyword evidence="7" id="KW-1185">Reference proteome</keyword>
<evidence type="ECO:0000259" key="5">
    <source>
        <dbReference type="PROSITE" id="PS51746"/>
    </source>
</evidence>
<evidence type="ECO:0000256" key="2">
    <source>
        <dbReference type="ARBA" id="ARBA00022801"/>
    </source>
</evidence>
<protein>
    <recommendedName>
        <fullName evidence="5">PPM-type phosphatase domain-containing protein</fullName>
    </recommendedName>
</protein>
<comment type="caution">
    <text evidence="6">The sequence shown here is derived from an EMBL/GenBank/DDBJ whole genome shotgun (WGS) entry which is preliminary data.</text>
</comment>
<keyword evidence="1" id="KW-0479">Metal-binding</keyword>
<dbReference type="PROSITE" id="PS51746">
    <property type="entry name" value="PPM_2"/>
    <property type="match status" value="1"/>
</dbReference>
<evidence type="ECO:0000256" key="4">
    <source>
        <dbReference type="RuleBase" id="RU003465"/>
    </source>
</evidence>
<name>A0A9W9LW67_9EURO</name>
<dbReference type="InterPro" id="IPR015655">
    <property type="entry name" value="PP2C"/>
</dbReference>